<keyword evidence="3 6" id="KW-0032">Aminotransferase</keyword>
<dbReference type="Proteomes" id="UP000028780">
    <property type="component" value="Chromosome"/>
</dbReference>
<dbReference type="EC" id="2.6.1.57" evidence="6"/>
<name>A0A076NLR8_9CORY</name>
<dbReference type="GO" id="GO:0004400">
    <property type="term" value="F:histidinol-phosphate transaminase activity"/>
    <property type="evidence" value="ECO:0007669"/>
    <property type="project" value="InterPro"/>
</dbReference>
<dbReference type="InterPro" id="IPR001917">
    <property type="entry name" value="Aminotrans_II_pyridoxalP_BS"/>
</dbReference>
<dbReference type="InterPro" id="IPR050106">
    <property type="entry name" value="HistidinolP_aminotransfase"/>
</dbReference>
<comment type="function">
    <text evidence="6">Aminotransferase that catalyzes the conversion of aromatic amino acids and 2-oxoglutarate into corresponding aromatic oxo acids and L-glutamate.</text>
</comment>
<reference evidence="9 11" key="2">
    <citation type="submission" date="2017-06" db="EMBL/GenBank/DDBJ databases">
        <authorList>
            <consortium name="Pathogen Informatics"/>
        </authorList>
    </citation>
    <scope>NUCLEOTIDE SEQUENCE [LARGE SCALE GENOMIC DNA]</scope>
    <source>
        <strain evidence="9 11">NCTC13015</strain>
    </source>
</reference>
<gene>
    <name evidence="6 9" type="primary">pat</name>
    <name evidence="8" type="ORF">CIMIT_03855</name>
    <name evidence="9" type="ORF">SAMEA4535761_00837</name>
</gene>
<dbReference type="CDD" id="cd00609">
    <property type="entry name" value="AAT_like"/>
    <property type="match status" value="1"/>
</dbReference>
<evidence type="ECO:0000259" key="7">
    <source>
        <dbReference type="Pfam" id="PF00155"/>
    </source>
</evidence>
<keyword evidence="10" id="KW-1185">Reference proteome</keyword>
<keyword evidence="5 6" id="KW-0663">Pyridoxal phosphate</keyword>
<keyword evidence="4 6" id="KW-0808">Transferase</keyword>
<organism evidence="8 10">
    <name type="scientific">Corynebacterium imitans</name>
    <dbReference type="NCBI Taxonomy" id="156978"/>
    <lineage>
        <taxon>Bacteria</taxon>
        <taxon>Bacillati</taxon>
        <taxon>Actinomycetota</taxon>
        <taxon>Actinomycetes</taxon>
        <taxon>Mycobacteriales</taxon>
        <taxon>Corynebacteriaceae</taxon>
        <taxon>Corynebacterium</taxon>
    </lineage>
</organism>
<evidence type="ECO:0000313" key="8">
    <source>
        <dbReference type="EMBL" id="AIJ33156.1"/>
    </source>
</evidence>
<evidence type="ECO:0000256" key="1">
    <source>
        <dbReference type="ARBA" id="ARBA00001933"/>
    </source>
</evidence>
<proteinExistence type="inferred from homology"/>
<evidence type="ECO:0000256" key="4">
    <source>
        <dbReference type="ARBA" id="ARBA00022679"/>
    </source>
</evidence>
<dbReference type="HOGENOM" id="CLU_017584_3_3_11"/>
<evidence type="ECO:0000313" key="11">
    <source>
        <dbReference type="Proteomes" id="UP000215374"/>
    </source>
</evidence>
<reference evidence="8 10" key="1">
    <citation type="submission" date="2014-08" db="EMBL/GenBank/DDBJ databases">
        <title>Complete genome sequence of Corynebacterium imitans DSM 44264, isolated from a five-month-old boy with suspected pharyngeal diphtheria.</title>
        <authorList>
            <person name="Mollmann S."/>
            <person name="Albersmeier A."/>
            <person name="Ruckert C."/>
            <person name="Tauch A."/>
        </authorList>
    </citation>
    <scope>NUCLEOTIDE SEQUENCE [LARGE SCALE GENOMIC DNA]</scope>
    <source>
        <strain evidence="8 10">DSM 44264</strain>
    </source>
</reference>
<comment type="similarity">
    <text evidence="6">Belongs to the class-II pyridoxal-phosphate-dependent aminotransferase family.</text>
</comment>
<dbReference type="PANTHER" id="PTHR43643:SF3">
    <property type="entry name" value="HISTIDINOL-PHOSPHATE AMINOTRANSFERASE"/>
    <property type="match status" value="1"/>
</dbReference>
<protein>
    <recommendedName>
        <fullName evidence="6">Aromatic amino acid aminotransferase</fullName>
        <shortName evidence="6">ArAT</shortName>
        <ecNumber evidence="6">2.6.1.57</ecNumber>
    </recommendedName>
</protein>
<evidence type="ECO:0000313" key="10">
    <source>
        <dbReference type="Proteomes" id="UP000028780"/>
    </source>
</evidence>
<dbReference type="GO" id="GO:0008793">
    <property type="term" value="F:aromatic-amino-acid transaminase activity"/>
    <property type="evidence" value="ECO:0007669"/>
    <property type="project" value="UniProtKB-UniRule"/>
</dbReference>
<dbReference type="PROSITE" id="PS00599">
    <property type="entry name" value="AA_TRANSFER_CLASS_2"/>
    <property type="match status" value="1"/>
</dbReference>
<dbReference type="HAMAP" id="MF_01513">
    <property type="entry name" value="Phe_aminotrans_2"/>
    <property type="match status" value="1"/>
</dbReference>
<dbReference type="eggNOG" id="COG0079">
    <property type="taxonomic scope" value="Bacteria"/>
</dbReference>
<dbReference type="SUPFAM" id="SSF53383">
    <property type="entry name" value="PLP-dependent transferases"/>
    <property type="match status" value="1"/>
</dbReference>
<comment type="catalytic activity">
    <reaction evidence="6">
        <text>an aromatic L-alpha-amino acid + 2-oxoglutarate = an aromatic oxo-acid + L-glutamate</text>
        <dbReference type="Rhea" id="RHEA:17533"/>
        <dbReference type="ChEBI" id="CHEBI:16810"/>
        <dbReference type="ChEBI" id="CHEBI:29985"/>
        <dbReference type="ChEBI" id="CHEBI:73309"/>
        <dbReference type="ChEBI" id="CHEBI:84824"/>
        <dbReference type="EC" id="2.6.1.57"/>
    </reaction>
</comment>
<comment type="subunit">
    <text evidence="2 6">Homodimer.</text>
</comment>
<dbReference type="InterPro" id="IPR015421">
    <property type="entry name" value="PyrdxlP-dep_Trfase_major"/>
</dbReference>
<dbReference type="InterPro" id="IPR004839">
    <property type="entry name" value="Aminotransferase_I/II_large"/>
</dbReference>
<dbReference type="Proteomes" id="UP000215374">
    <property type="component" value="Chromosome 1"/>
</dbReference>
<dbReference type="AlphaFoldDB" id="A0A076NLR8"/>
<dbReference type="EMBL" id="CP009211">
    <property type="protein sequence ID" value="AIJ33156.1"/>
    <property type="molecule type" value="Genomic_DNA"/>
</dbReference>
<comment type="cofactor">
    <cofactor evidence="1 6">
        <name>pyridoxal 5'-phosphate</name>
        <dbReference type="ChEBI" id="CHEBI:597326"/>
    </cofactor>
</comment>
<sequence>MIRKDLASLPVYVPGAREQSADTIKLSSNESAVGPLPSVQEAMREALAGANRYPDMGAVELREALASHLGVTFDEVAVGTGSSALCQQLVCATAQPGDEVIFPWRSFEAYPIFVQIAGATARPIPLDAQHRVDLEAMARAITDSTRLIFVCNPNNPTGTTITTAEWDAFMAKVPAHVTVALDEAYFEYNRAADTPVVTEEITKYPNVVGLRTFSKAYGLAGVRVGYAFGPAELIEGINKVAVPFSVSSVAQAGALASLEASEELAARVEETCAQRERLTETLKAYGTPPSQTNFVWLPNTPKDFAADLADHDVLVRSFPEGTRITVTNEEETDALLSALDTVLD</sequence>
<accession>A0A076NLR8</accession>
<dbReference type="Gene3D" id="3.40.640.10">
    <property type="entry name" value="Type I PLP-dependent aspartate aminotransferase-like (Major domain)"/>
    <property type="match status" value="1"/>
</dbReference>
<dbReference type="InterPro" id="IPR024892">
    <property type="entry name" value="ArAT"/>
</dbReference>
<dbReference type="GO" id="GO:0030170">
    <property type="term" value="F:pyridoxal phosphate binding"/>
    <property type="evidence" value="ECO:0007669"/>
    <property type="project" value="UniProtKB-UniRule"/>
</dbReference>
<dbReference type="GO" id="GO:0000105">
    <property type="term" value="P:L-histidine biosynthetic process"/>
    <property type="evidence" value="ECO:0007669"/>
    <property type="project" value="InterPro"/>
</dbReference>
<dbReference type="OrthoDB" id="9809616at2"/>
<dbReference type="HAMAP" id="MF_01023">
    <property type="entry name" value="HisC_aminotrans_2"/>
    <property type="match status" value="1"/>
</dbReference>
<feature type="modified residue" description="N6-(pyridoxal phosphate)lysine" evidence="6">
    <location>
        <position position="215"/>
    </location>
</feature>
<feature type="domain" description="Aminotransferase class I/classII large" evidence="7">
    <location>
        <begin position="22"/>
        <end position="339"/>
    </location>
</feature>
<evidence type="ECO:0000256" key="2">
    <source>
        <dbReference type="ARBA" id="ARBA00011738"/>
    </source>
</evidence>
<dbReference type="Pfam" id="PF00155">
    <property type="entry name" value="Aminotran_1_2"/>
    <property type="match status" value="1"/>
</dbReference>
<evidence type="ECO:0000256" key="3">
    <source>
        <dbReference type="ARBA" id="ARBA00022576"/>
    </source>
</evidence>
<dbReference type="EMBL" id="LT906467">
    <property type="protein sequence ID" value="SNV63831.1"/>
    <property type="molecule type" value="Genomic_DNA"/>
</dbReference>
<dbReference type="PANTHER" id="PTHR43643">
    <property type="entry name" value="HISTIDINOL-PHOSPHATE AMINOTRANSFERASE 2"/>
    <property type="match status" value="1"/>
</dbReference>
<dbReference type="RefSeq" id="WP_038589377.1">
    <property type="nucleotide sequence ID" value="NZ_CP009211.1"/>
</dbReference>
<dbReference type="NCBIfam" id="TIGR01141">
    <property type="entry name" value="hisC"/>
    <property type="match status" value="1"/>
</dbReference>
<dbReference type="STRING" id="156978.CIMIT_03855"/>
<dbReference type="Gene3D" id="3.90.1150.10">
    <property type="entry name" value="Aspartate Aminotransferase, domain 1"/>
    <property type="match status" value="1"/>
</dbReference>
<dbReference type="NCBIfam" id="NF002878">
    <property type="entry name" value="PRK03321.1"/>
    <property type="match status" value="1"/>
</dbReference>
<evidence type="ECO:0000256" key="5">
    <source>
        <dbReference type="ARBA" id="ARBA00022898"/>
    </source>
</evidence>
<evidence type="ECO:0000256" key="6">
    <source>
        <dbReference type="HAMAP-Rule" id="MF_01513"/>
    </source>
</evidence>
<evidence type="ECO:0000313" key="9">
    <source>
        <dbReference type="EMBL" id="SNV63831.1"/>
    </source>
</evidence>
<dbReference type="InterPro" id="IPR015424">
    <property type="entry name" value="PyrdxlP-dep_Trfase"/>
</dbReference>
<dbReference type="KEGG" id="cii:CIMIT_03855"/>
<dbReference type="InterPro" id="IPR005861">
    <property type="entry name" value="HisP_aminotrans"/>
</dbReference>
<dbReference type="InterPro" id="IPR015422">
    <property type="entry name" value="PyrdxlP-dep_Trfase_small"/>
</dbReference>